<organism evidence="4 5">
    <name type="scientific">Parasporobacterium paucivorans DSM 15970</name>
    <dbReference type="NCBI Taxonomy" id="1122934"/>
    <lineage>
        <taxon>Bacteria</taxon>
        <taxon>Bacillati</taxon>
        <taxon>Bacillota</taxon>
        <taxon>Clostridia</taxon>
        <taxon>Lachnospirales</taxon>
        <taxon>Lachnospiraceae</taxon>
        <taxon>Parasporobacterium</taxon>
    </lineage>
</organism>
<dbReference type="InterPro" id="IPR025736">
    <property type="entry name" value="PucR_C-HTH_dom"/>
</dbReference>
<feature type="domain" description="CdaR GGDEF-like" evidence="3">
    <location>
        <begin position="285"/>
        <end position="398"/>
    </location>
</feature>
<accession>A0A1M6BZP9</accession>
<dbReference type="InterPro" id="IPR041522">
    <property type="entry name" value="CdaR_GGDEF"/>
</dbReference>
<name>A0A1M6BZP9_9FIRM</name>
<evidence type="ECO:0000313" key="4">
    <source>
        <dbReference type="EMBL" id="SHI53908.1"/>
    </source>
</evidence>
<evidence type="ECO:0000313" key="5">
    <source>
        <dbReference type="Proteomes" id="UP000184342"/>
    </source>
</evidence>
<evidence type="ECO:0000256" key="1">
    <source>
        <dbReference type="ARBA" id="ARBA00006754"/>
    </source>
</evidence>
<keyword evidence="5" id="KW-1185">Reference proteome</keyword>
<dbReference type="OrthoDB" id="143422at2"/>
<dbReference type="PANTHER" id="PTHR33744">
    <property type="entry name" value="CARBOHYDRATE DIACID REGULATOR"/>
    <property type="match status" value="1"/>
</dbReference>
<dbReference type="Proteomes" id="UP000184342">
    <property type="component" value="Unassembled WGS sequence"/>
</dbReference>
<dbReference type="Pfam" id="PF13556">
    <property type="entry name" value="HTH_30"/>
    <property type="match status" value="1"/>
</dbReference>
<protein>
    <submittedName>
        <fullName evidence="4">PucR C-terminal helix-turn-helix domain-containing protein</fullName>
    </submittedName>
</protein>
<dbReference type="EMBL" id="FQYT01000004">
    <property type="protein sequence ID" value="SHI53908.1"/>
    <property type="molecule type" value="Genomic_DNA"/>
</dbReference>
<evidence type="ECO:0000259" key="2">
    <source>
        <dbReference type="Pfam" id="PF13556"/>
    </source>
</evidence>
<dbReference type="Gene3D" id="1.10.10.2840">
    <property type="entry name" value="PucR C-terminal helix-turn-helix domain"/>
    <property type="match status" value="1"/>
</dbReference>
<sequence>MKISVATVLDHLSRDTRHQLVKNIKHNTFFTGFRLAIKDISNIDKDYAYVLPYDMYPQINDSHDKYKSFFFIFTSTQELQEIDIKACRINALFIPGTEQIELYNDLLDFSSRLNDWNERLNIALVENQSIQILVNLSRDIFTNPFIIFDPGFNVLAYTDNPAKDDEGYFMIVDRGYTPPQILAEIMQLSSSHHNFAVKAFVGKGKLKSPYVKSIFPVRLGNIIVATLCMHYTVQDISQGTIDLLNHFTKKLSAWFKKSSPDNVALNHVYTDYEQLFTYILNHTIDENDIDHIANLINIPVQATFRVFVISLPSSPMRKFILNRVAERMPMLKSIIYEQCVMLVSMFSSKYRKESEFTDSVYDSLNRMLMELSCTCGSSRPFYRICDLRNAYVQASKASDIGSRIRNLKNPRYLLHNTPKTNIYEYDDLYLYHMIECTSREVTLESLCTPQLLNLLEYDEKNGSDNYKVLFTYLETSKKTAETANILHMHRNNVNYRIKRIEELFDLNLDDANLCLKLQFSFRVLDLI</sequence>
<dbReference type="RefSeq" id="WP_073992720.1">
    <property type="nucleotide sequence ID" value="NZ_FQYT01000004.1"/>
</dbReference>
<proteinExistence type="inferred from homology"/>
<feature type="domain" description="PucR C-terminal helix-turn-helix" evidence="2">
    <location>
        <begin position="467"/>
        <end position="523"/>
    </location>
</feature>
<dbReference type="InterPro" id="IPR042070">
    <property type="entry name" value="PucR_C-HTH_sf"/>
</dbReference>
<dbReference type="AlphaFoldDB" id="A0A1M6BZP9"/>
<comment type="similarity">
    <text evidence="1">Belongs to the CdaR family.</text>
</comment>
<evidence type="ECO:0000259" key="3">
    <source>
        <dbReference type="Pfam" id="PF17853"/>
    </source>
</evidence>
<dbReference type="InterPro" id="IPR051448">
    <property type="entry name" value="CdaR-like_regulators"/>
</dbReference>
<dbReference type="PANTHER" id="PTHR33744:SF1">
    <property type="entry name" value="DNA-BINDING TRANSCRIPTIONAL ACTIVATOR ADER"/>
    <property type="match status" value="1"/>
</dbReference>
<dbReference type="Pfam" id="PF17853">
    <property type="entry name" value="GGDEF_2"/>
    <property type="match status" value="1"/>
</dbReference>
<gene>
    <name evidence="4" type="ORF">SAMN02745691_00427</name>
</gene>
<reference evidence="4 5" key="1">
    <citation type="submission" date="2016-11" db="EMBL/GenBank/DDBJ databases">
        <authorList>
            <person name="Jaros S."/>
            <person name="Januszkiewicz K."/>
            <person name="Wedrychowicz H."/>
        </authorList>
    </citation>
    <scope>NUCLEOTIDE SEQUENCE [LARGE SCALE GENOMIC DNA]</scope>
    <source>
        <strain evidence="4 5">DSM 15970</strain>
    </source>
</reference>